<dbReference type="SUPFAM" id="SSF53335">
    <property type="entry name" value="S-adenosyl-L-methionine-dependent methyltransferases"/>
    <property type="match status" value="1"/>
</dbReference>
<dbReference type="PANTHER" id="PTHR42998">
    <property type="entry name" value="TYPE I RESTRICTION ENZYME HINDVIIP M PROTEIN-RELATED"/>
    <property type="match status" value="1"/>
</dbReference>
<proteinExistence type="predicted"/>
<evidence type="ECO:0000256" key="1">
    <source>
        <dbReference type="ARBA" id="ARBA00022747"/>
    </source>
</evidence>
<dbReference type="Proteomes" id="UP001501752">
    <property type="component" value="Unassembled WGS sequence"/>
</dbReference>
<accession>A0ABP9DMV6</accession>
<feature type="domain" description="DNA methylase adenine-specific" evidence="2">
    <location>
        <begin position="201"/>
        <end position="501"/>
    </location>
</feature>
<keyword evidence="1" id="KW-0680">Restriction system</keyword>
<protein>
    <recommendedName>
        <fullName evidence="2">DNA methylase adenine-specific domain-containing protein</fullName>
    </recommendedName>
</protein>
<dbReference type="RefSeq" id="WP_345697423.1">
    <property type="nucleotide sequence ID" value="NZ_BAABIS010000001.1"/>
</dbReference>
<dbReference type="InterPro" id="IPR052916">
    <property type="entry name" value="Type-I_RE_MTase_Subunit"/>
</dbReference>
<organism evidence="3 4">
    <name type="scientific">Kitasatospora terrestris</name>
    <dbReference type="NCBI Taxonomy" id="258051"/>
    <lineage>
        <taxon>Bacteria</taxon>
        <taxon>Bacillati</taxon>
        <taxon>Actinomycetota</taxon>
        <taxon>Actinomycetes</taxon>
        <taxon>Kitasatosporales</taxon>
        <taxon>Streptomycetaceae</taxon>
        <taxon>Kitasatospora</taxon>
    </lineage>
</organism>
<dbReference type="Pfam" id="PF02384">
    <property type="entry name" value="N6_Mtase"/>
    <property type="match status" value="1"/>
</dbReference>
<dbReference type="InterPro" id="IPR029063">
    <property type="entry name" value="SAM-dependent_MTases_sf"/>
</dbReference>
<keyword evidence="4" id="KW-1185">Reference proteome</keyword>
<dbReference type="Gene3D" id="1.10.10.10">
    <property type="entry name" value="Winged helix-like DNA-binding domain superfamily/Winged helix DNA-binding domain"/>
    <property type="match status" value="1"/>
</dbReference>
<sequence length="539" mass="58307">MNESVESDGLLSRSEISERTGVARPAVTNWERRYADYPSAVRVGDDELFDAREVAEWLSTRVIPRNNLRPGEPHGTTYGDRFVSAAAPGPEAPGADAAHVRQVTVGLLDVLRRSPGGPGDSSSVLLIQHLLHIRGRRPESWERIRHEAPPRLTDEVRRGVEYSEVPFARGSELLRDVPDRVLQEAVHLIGTLPSGPSVALAFDTFLAEVARWQGRRGHDVFTPGPVREVMLAILDQGPSPSSIHDPFCRAGELLVEAVRRWSPTRRSIRTSGSTTLSSHAEIAALNLAVHSVESTLAVEPDLPASRIDAGATARYDIVLSNPPFSLKAPSGSPFRERSWPFGPPPEGNADLGWIQHAVVSLARDGRGAVVMPHGASFRSGREQAIRARLVEAGVVECLVSLRAGLFTSTGIPVMLWFLRGPGSGRMRDVLMIDAARLGGTDATGRATLSANDVSTIAAEYRAWRSGDALSSISAAVAPDVLRAADYNLTPARYVRAQDDAEQEQGGRTVADLRAELDLLALRAARADAALARALEERIR</sequence>
<evidence type="ECO:0000313" key="4">
    <source>
        <dbReference type="Proteomes" id="UP001501752"/>
    </source>
</evidence>
<dbReference type="PANTHER" id="PTHR42998:SF1">
    <property type="entry name" value="TYPE I RESTRICTION ENZYME HINDI METHYLASE SUBUNIT"/>
    <property type="match status" value="1"/>
</dbReference>
<dbReference type="PRINTS" id="PR00507">
    <property type="entry name" value="N12N6MTFRASE"/>
</dbReference>
<gene>
    <name evidence="3" type="ORF">GCM10023235_31090</name>
</gene>
<dbReference type="PROSITE" id="PS00092">
    <property type="entry name" value="N6_MTASE"/>
    <property type="match status" value="1"/>
</dbReference>
<dbReference type="InterPro" id="IPR002052">
    <property type="entry name" value="DNA_methylase_N6_adenine_CS"/>
</dbReference>
<evidence type="ECO:0000259" key="2">
    <source>
        <dbReference type="Pfam" id="PF02384"/>
    </source>
</evidence>
<comment type="caution">
    <text evidence="3">The sequence shown here is derived from an EMBL/GenBank/DDBJ whole genome shotgun (WGS) entry which is preliminary data.</text>
</comment>
<dbReference type="InterPro" id="IPR003356">
    <property type="entry name" value="DNA_methylase_A-5"/>
</dbReference>
<evidence type="ECO:0000313" key="3">
    <source>
        <dbReference type="EMBL" id="GAA4851814.1"/>
    </source>
</evidence>
<dbReference type="EMBL" id="BAABIS010000001">
    <property type="protein sequence ID" value="GAA4851814.1"/>
    <property type="molecule type" value="Genomic_DNA"/>
</dbReference>
<reference evidence="4" key="1">
    <citation type="journal article" date="2019" name="Int. J. Syst. Evol. Microbiol.">
        <title>The Global Catalogue of Microorganisms (GCM) 10K type strain sequencing project: providing services to taxonomists for standard genome sequencing and annotation.</title>
        <authorList>
            <consortium name="The Broad Institute Genomics Platform"/>
            <consortium name="The Broad Institute Genome Sequencing Center for Infectious Disease"/>
            <person name="Wu L."/>
            <person name="Ma J."/>
        </authorList>
    </citation>
    <scope>NUCLEOTIDE SEQUENCE [LARGE SCALE GENOMIC DNA]</scope>
    <source>
        <strain evidence="4">JCM 13006</strain>
    </source>
</reference>
<dbReference type="InterPro" id="IPR036388">
    <property type="entry name" value="WH-like_DNA-bd_sf"/>
</dbReference>
<dbReference type="Gene3D" id="3.40.50.150">
    <property type="entry name" value="Vaccinia Virus protein VP39"/>
    <property type="match status" value="1"/>
</dbReference>
<name>A0ABP9DMV6_9ACTN</name>